<sequence length="143" mass="14972">MPVTVEGSYVESVERVQPSQANNYGNAHGGEVVKLMDELAAIAAMGVAGETCVTAHIGSADFRSPIAVGDVIELSAYVYETGESSLQVRVDAEARDPRATDLRRTTAACFTMVAVDDDGDPVPVPSVTADTERGRELVASAPC</sequence>
<comment type="caution">
    <text evidence="3">The sequence shown here is derived from an EMBL/GenBank/DDBJ whole genome shotgun (WGS) entry which is preliminary data.</text>
</comment>
<reference evidence="3 4" key="1">
    <citation type="submission" date="2018-07" db="EMBL/GenBank/DDBJ databases">
        <title>Genome sequences of Haloplanus salinus JCM 18368T.</title>
        <authorList>
            <person name="Kim Y.B."/>
            <person name="Roh S.W."/>
        </authorList>
    </citation>
    <scope>NUCLEOTIDE SEQUENCE [LARGE SCALE GENOMIC DNA]</scope>
    <source>
        <strain evidence="3 4">JCM 18368</strain>
    </source>
</reference>
<keyword evidence="1" id="KW-0378">Hydrolase</keyword>
<dbReference type="RefSeq" id="WP_114447949.1">
    <property type="nucleotide sequence ID" value="NZ_QPHM01000001.1"/>
</dbReference>
<dbReference type="OrthoDB" id="15030at2157"/>
<dbReference type="SUPFAM" id="SSF54637">
    <property type="entry name" value="Thioesterase/thiol ester dehydrase-isomerase"/>
    <property type="match status" value="1"/>
</dbReference>
<dbReference type="Gene3D" id="3.10.129.10">
    <property type="entry name" value="Hotdog Thioesterase"/>
    <property type="match status" value="1"/>
</dbReference>
<feature type="domain" description="HotDog ACOT-type" evidence="2">
    <location>
        <begin position="6"/>
        <end position="118"/>
    </location>
</feature>
<dbReference type="GO" id="GO:0052816">
    <property type="term" value="F:long-chain fatty acyl-CoA hydrolase activity"/>
    <property type="evidence" value="ECO:0007669"/>
    <property type="project" value="TreeGrafter"/>
</dbReference>
<gene>
    <name evidence="3" type="ORF">DU504_03180</name>
</gene>
<evidence type="ECO:0000259" key="2">
    <source>
        <dbReference type="PROSITE" id="PS51770"/>
    </source>
</evidence>
<dbReference type="InterPro" id="IPR040170">
    <property type="entry name" value="Cytosol_ACT"/>
</dbReference>
<dbReference type="PANTHER" id="PTHR11049:SF24">
    <property type="entry name" value="CYTOSOLIC ACYL COENZYME A THIOESTER HYDROLASE"/>
    <property type="match status" value="1"/>
</dbReference>
<dbReference type="Pfam" id="PF03061">
    <property type="entry name" value="4HBT"/>
    <property type="match status" value="1"/>
</dbReference>
<dbReference type="InterPro" id="IPR029069">
    <property type="entry name" value="HotDog_dom_sf"/>
</dbReference>
<evidence type="ECO:0000256" key="1">
    <source>
        <dbReference type="ARBA" id="ARBA00022801"/>
    </source>
</evidence>
<dbReference type="PROSITE" id="PS51770">
    <property type="entry name" value="HOTDOG_ACOT"/>
    <property type="match status" value="1"/>
</dbReference>
<protein>
    <submittedName>
        <fullName evidence="3">Acyl-CoA thioesterase</fullName>
    </submittedName>
</protein>
<dbReference type="GO" id="GO:0009062">
    <property type="term" value="P:fatty acid catabolic process"/>
    <property type="evidence" value="ECO:0007669"/>
    <property type="project" value="TreeGrafter"/>
</dbReference>
<evidence type="ECO:0000313" key="3">
    <source>
        <dbReference type="EMBL" id="RCU46398.1"/>
    </source>
</evidence>
<dbReference type="GO" id="GO:0005829">
    <property type="term" value="C:cytosol"/>
    <property type="evidence" value="ECO:0007669"/>
    <property type="project" value="TreeGrafter"/>
</dbReference>
<accession>A0A368N750</accession>
<name>A0A368N750_9EURY</name>
<dbReference type="GO" id="GO:0006637">
    <property type="term" value="P:acyl-CoA metabolic process"/>
    <property type="evidence" value="ECO:0007669"/>
    <property type="project" value="TreeGrafter"/>
</dbReference>
<organism evidence="3 4">
    <name type="scientific">Haloplanus salinus</name>
    <dbReference type="NCBI Taxonomy" id="1126245"/>
    <lineage>
        <taxon>Archaea</taxon>
        <taxon>Methanobacteriati</taxon>
        <taxon>Methanobacteriota</taxon>
        <taxon>Stenosarchaea group</taxon>
        <taxon>Halobacteria</taxon>
        <taxon>Halobacteriales</taxon>
        <taxon>Haloferacaceae</taxon>
        <taxon>Haloplanus</taxon>
    </lineage>
</organism>
<dbReference type="EMBL" id="QPHM01000001">
    <property type="protein sequence ID" value="RCU46398.1"/>
    <property type="molecule type" value="Genomic_DNA"/>
</dbReference>
<proteinExistence type="predicted"/>
<dbReference type="AlphaFoldDB" id="A0A368N750"/>
<keyword evidence="4" id="KW-1185">Reference proteome</keyword>
<dbReference type="Proteomes" id="UP000252189">
    <property type="component" value="Unassembled WGS sequence"/>
</dbReference>
<evidence type="ECO:0000313" key="4">
    <source>
        <dbReference type="Proteomes" id="UP000252189"/>
    </source>
</evidence>
<dbReference type="InterPro" id="IPR006683">
    <property type="entry name" value="Thioestr_dom"/>
</dbReference>
<dbReference type="InterPro" id="IPR033120">
    <property type="entry name" value="HOTDOG_ACOT"/>
</dbReference>
<dbReference type="PANTHER" id="PTHR11049">
    <property type="entry name" value="ACYL COENZYME A THIOESTER HYDROLASE"/>
    <property type="match status" value="1"/>
</dbReference>
<dbReference type="CDD" id="cd03442">
    <property type="entry name" value="BFIT_BACH"/>
    <property type="match status" value="1"/>
</dbReference>